<feature type="region of interest" description="Disordered" evidence="1">
    <location>
        <begin position="1"/>
        <end position="25"/>
    </location>
</feature>
<evidence type="ECO:0000256" key="1">
    <source>
        <dbReference type="SAM" id="MobiDB-lite"/>
    </source>
</evidence>
<accession>A4S0I8</accession>
<protein>
    <recommendedName>
        <fullName evidence="2">MHD2 domain-containing protein</fullName>
    </recommendedName>
</protein>
<dbReference type="InterPro" id="IPR014772">
    <property type="entry name" value="Munc13_dom-2"/>
</dbReference>
<dbReference type="KEGG" id="olu:OSTLU_16226"/>
<proteinExistence type="predicted"/>
<dbReference type="HOGENOM" id="CLU_253265_0_0_1"/>
<keyword evidence="4" id="KW-1185">Reference proteome</keyword>
<evidence type="ECO:0000259" key="2">
    <source>
        <dbReference type="PROSITE" id="PS51259"/>
    </source>
</evidence>
<dbReference type="Proteomes" id="UP000001568">
    <property type="component" value="Chromosome 7"/>
</dbReference>
<evidence type="ECO:0000313" key="3">
    <source>
        <dbReference type="EMBL" id="ABO97044.1"/>
    </source>
</evidence>
<name>A4S0I8_OSTLU</name>
<dbReference type="OrthoDB" id="10433887at2759"/>
<evidence type="ECO:0000313" key="4">
    <source>
        <dbReference type="Proteomes" id="UP000001568"/>
    </source>
</evidence>
<dbReference type="EMBL" id="CP000587">
    <property type="protein sequence ID" value="ABO97044.1"/>
    <property type="molecule type" value="Genomic_DNA"/>
</dbReference>
<reference evidence="3 4" key="1">
    <citation type="journal article" date="2007" name="Proc. Natl. Acad. Sci. U.S.A.">
        <title>The tiny eukaryote Ostreococcus provides genomic insights into the paradox of plankton speciation.</title>
        <authorList>
            <person name="Palenik B."/>
            <person name="Grimwood J."/>
            <person name="Aerts A."/>
            <person name="Rouze P."/>
            <person name="Salamov A."/>
            <person name="Putnam N."/>
            <person name="Dupont C."/>
            <person name="Jorgensen R."/>
            <person name="Derelle E."/>
            <person name="Rombauts S."/>
            <person name="Zhou K."/>
            <person name="Otillar R."/>
            <person name="Merchant S.S."/>
            <person name="Podell S."/>
            <person name="Gaasterland T."/>
            <person name="Napoli C."/>
            <person name="Gendler K."/>
            <person name="Manuell A."/>
            <person name="Tai V."/>
            <person name="Vallon O."/>
            <person name="Piganeau G."/>
            <person name="Jancek S."/>
            <person name="Heijde M."/>
            <person name="Jabbari K."/>
            <person name="Bowler C."/>
            <person name="Lohr M."/>
            <person name="Robbens S."/>
            <person name="Werner G."/>
            <person name="Dubchak I."/>
            <person name="Pazour G.J."/>
            <person name="Ren Q."/>
            <person name="Paulsen I."/>
            <person name="Delwiche C."/>
            <person name="Schmutz J."/>
            <person name="Rokhsar D."/>
            <person name="Van de Peer Y."/>
            <person name="Moreau H."/>
            <person name="Grigoriev I.V."/>
        </authorList>
    </citation>
    <scope>NUCLEOTIDE SEQUENCE [LARGE SCALE GENOMIC DNA]</scope>
    <source>
        <strain evidence="3 4">CCE9901</strain>
    </source>
</reference>
<dbReference type="eggNOG" id="ENOG502SMJA">
    <property type="taxonomic scope" value="Eukaryota"/>
</dbReference>
<dbReference type="Gramene" id="ABO97044">
    <property type="protein sequence ID" value="ABO97044"/>
    <property type="gene ID" value="OSTLU_16226"/>
</dbReference>
<gene>
    <name evidence="3" type="ORF">OSTLU_16226</name>
</gene>
<dbReference type="PROSITE" id="PS51259">
    <property type="entry name" value="MHD2"/>
    <property type="match status" value="1"/>
</dbReference>
<dbReference type="OMA" id="HMVRENP"/>
<dbReference type="RefSeq" id="XP_001418751.1">
    <property type="nucleotide sequence ID" value="XM_001418714.1"/>
</dbReference>
<dbReference type="GeneID" id="5002892"/>
<sequence length="1418" mass="156421">MAVGTRRERDASRMSRAHDADDAADARPWRWRRCGTFHASEGGIWGTSGTTTARAATRWENAPLEGFGLRFASDAEEETTTRARALEACARETLGEGGLTNEMLEETARATTTPSAASDDAATISNIETRLASTRAMLRGLGVDEAKTKAVMARAMDAWGGEIRERERIVDALETRLLEGDEDEEALNYILRRAVARLRVLKTSGARSRVGLRACVASATASVAAASTTAAVAAKSTPIAKKGRGGMFSCCGADSTAIDDDAQELAYAPSESAAVECEPLTCVVRLSRVGEETASAYSSTSRAYSSTSRASSREGGVLFNATTPLLTVSEDDTIEFNFYAGDAHESVDESAVDANDRMRANAVMSPHVGETSGKIRGSATICVADLAETTRKDEPHVLTIFIERPKSGGSPGQVYGKAIVRIDKFVESFDDGTTQIATAKGDVLKDAAVLFAALDKSSVPNVKQLVRSFVDQRGACPSIAALAEMITLCIDWRLERPQLDRLRHCTMEVFAAIAVNRITASEKQRFDELSALMSKQLETELCNILPTAKVAEQELVDVLDMEYSASIARAIIPLFALTLGSISATRLVLRLKKVVREAMRKRCVEHMVRENPTKGPPTVACVTSMICKLTKRLPLDAAILSQFPSEVEALSEAASASSAFIANIITEVFQAIASMRSPPDYDSGMMALDDALCAHRRALKRYDLVLAMQPISSRFIDRLLQPALDETLGTVHHALVAWVKQEIDGERTNLEPVDVERGAMHSMSCVNLFCVLYNIDRAAQDHILHGERAAFNATSLSQMCYEVFKTYVNIYERACLEAIQNARLHLMQDSKGQNTKTANVSDVKSLMVGNFYTRLSNIHQCILAIEPFMEEMPLLWCSSKSEFDETLKRQASSEYGIDDDQVILFEDDEVHVFDEKRMLDTDFFANRIVQKLRTVRANVIASLTELIEERIAPFIRVAILDKEEKTRSAAVRIVFMMIDSELKLMNERLAPGAFRLALSSMHKGVCDAIEQLILHRPIEEGALEASERWRGLPTLTEMQHSLVVELMADVREFFHCDGAGEPESILKDGEGRLRRLLNLWFTPTIEIMREFWQLKEVLSRSIVSAHGKQIRLRSIGGVAVQDILRFLRQRSNDATAMDLYNEQSMLITKMSLKALFGEQLMSIDSLLGAWVCRDGSGLIGRFYITATQLAFSTSGMSIDHPHDSQTAVVREIRRIANISRIDAADGTPGLRITFDDRRSFTFSEFGGMHTELNIQARERDSCVAVIRTNPCFLQRPVFMHDIQVAQISDHACETLDEVVSVETAQRMEPPTLPADEEVIATCVCARANGLARDLGKFTVASQSCVFLPVNGSGRGVLYKTMTSTKRMPQLRPFGWKNADIIIPIRHYEEPVLRLTGMTLVEAQSVFDALSSAITAYKS</sequence>
<feature type="domain" description="MHD2" evidence="2">
    <location>
        <begin position="968"/>
        <end position="1091"/>
    </location>
</feature>
<organism evidence="3 4">
    <name type="scientific">Ostreococcus lucimarinus (strain CCE9901)</name>
    <dbReference type="NCBI Taxonomy" id="436017"/>
    <lineage>
        <taxon>Eukaryota</taxon>
        <taxon>Viridiplantae</taxon>
        <taxon>Chlorophyta</taxon>
        <taxon>Mamiellophyceae</taxon>
        <taxon>Mamiellales</taxon>
        <taxon>Bathycoccaceae</taxon>
        <taxon>Ostreococcus</taxon>
    </lineage>
</organism>